<evidence type="ECO:0000256" key="4">
    <source>
        <dbReference type="ARBA" id="ARBA00022597"/>
    </source>
</evidence>
<dbReference type="PATRIC" id="fig|84022.5.peg.2241"/>
<dbReference type="STRING" id="84022.CACET_c00180"/>
<evidence type="ECO:0000313" key="9">
    <source>
        <dbReference type="Proteomes" id="UP000035704"/>
    </source>
</evidence>
<keyword evidence="5" id="KW-0812">Transmembrane</keyword>
<evidence type="ECO:0000256" key="1">
    <source>
        <dbReference type="ARBA" id="ARBA00004651"/>
    </source>
</evidence>
<dbReference type="RefSeq" id="WP_044826328.1">
    <property type="nucleotide sequence ID" value="NZ_CP009687.1"/>
</dbReference>
<protein>
    <submittedName>
        <fullName evidence="8">Phosphotransferase system, EIIC</fullName>
    </submittedName>
</protein>
<keyword evidence="4" id="KW-0762">Sugar transport</keyword>
<gene>
    <name evidence="8" type="ORF">CACET_c00180</name>
</gene>
<evidence type="ECO:0000256" key="3">
    <source>
        <dbReference type="ARBA" id="ARBA00022475"/>
    </source>
</evidence>
<dbReference type="EMBL" id="CP009687">
    <property type="protein sequence ID" value="AKL93541.1"/>
    <property type="molecule type" value="Genomic_DNA"/>
</dbReference>
<dbReference type="InterPro" id="IPR003352">
    <property type="entry name" value="PTS_EIIC"/>
</dbReference>
<organism evidence="8 9">
    <name type="scientific">Clostridium aceticum</name>
    <dbReference type="NCBI Taxonomy" id="84022"/>
    <lineage>
        <taxon>Bacteria</taxon>
        <taxon>Bacillati</taxon>
        <taxon>Bacillota</taxon>
        <taxon>Clostridia</taxon>
        <taxon>Eubacteriales</taxon>
        <taxon>Clostridiaceae</taxon>
        <taxon>Clostridium</taxon>
    </lineage>
</organism>
<reference evidence="8 9" key="1">
    <citation type="submission" date="2014-10" db="EMBL/GenBank/DDBJ databases">
        <title>Genome sequence of Clostridium aceticum DSM 1496.</title>
        <authorList>
            <person name="Poehlein A."/>
            <person name="Schiel-Bengelsdorf B."/>
            <person name="Gottschalk G."/>
            <person name="Duerre P."/>
            <person name="Daniel R."/>
        </authorList>
    </citation>
    <scope>NUCLEOTIDE SEQUENCE [LARGE SCALE GENOMIC DNA]</scope>
    <source>
        <strain evidence="8 9">DSM 1496</strain>
    </source>
</reference>
<evidence type="ECO:0000256" key="7">
    <source>
        <dbReference type="ARBA" id="ARBA00023136"/>
    </source>
</evidence>
<dbReference type="GO" id="GO:0009401">
    <property type="term" value="P:phosphoenolpyruvate-dependent sugar phosphotransferase system"/>
    <property type="evidence" value="ECO:0007669"/>
    <property type="project" value="InterPro"/>
</dbReference>
<dbReference type="KEGG" id="cace:CACET_c00180"/>
<dbReference type="OrthoDB" id="396983at2"/>
<dbReference type="GO" id="GO:0005886">
    <property type="term" value="C:plasma membrane"/>
    <property type="evidence" value="ECO:0007669"/>
    <property type="project" value="UniProtKB-SubCell"/>
</dbReference>
<evidence type="ECO:0000313" key="8">
    <source>
        <dbReference type="EMBL" id="AKL93541.1"/>
    </source>
</evidence>
<keyword evidence="3" id="KW-1003">Cell membrane</keyword>
<dbReference type="AlphaFoldDB" id="A0A0D8I8P2"/>
<proteinExistence type="predicted"/>
<evidence type="ECO:0000256" key="5">
    <source>
        <dbReference type="ARBA" id="ARBA00022692"/>
    </source>
</evidence>
<evidence type="ECO:0000256" key="6">
    <source>
        <dbReference type="ARBA" id="ARBA00022989"/>
    </source>
</evidence>
<keyword evidence="2" id="KW-0813">Transport</keyword>
<keyword evidence="8" id="KW-0808">Transferase</keyword>
<dbReference type="Proteomes" id="UP000035704">
    <property type="component" value="Chromosome"/>
</dbReference>
<comment type="subcellular location">
    <subcellularLocation>
        <location evidence="1">Cell membrane</location>
        <topology evidence="1">Multi-pass membrane protein</topology>
    </subcellularLocation>
</comment>
<evidence type="ECO:0000256" key="2">
    <source>
        <dbReference type="ARBA" id="ARBA00022448"/>
    </source>
</evidence>
<dbReference type="Pfam" id="PF13303">
    <property type="entry name" value="PTS_EIIC_2"/>
    <property type="match status" value="1"/>
</dbReference>
<accession>A0A0D8I8P2</accession>
<keyword evidence="7" id="KW-0472">Membrane</keyword>
<keyword evidence="6" id="KW-1133">Transmembrane helix</keyword>
<sequence length="349" mass="35535">MKINGEGASIREYFTKALNGMALGLFSSLIIGLILKQIGELVNIPILMSFGQMAQFLMGPAIGAGVAFAVGAPSLGIFASIATGAIGANTIFLTEAGAYSIRTGEPVGAFVAALIGAEVAKLIVGKTKVDIVLIPALTIIAGGLAGNFIGPAVAAIMTGLGQIINSLTVIHPIPMGILVSALMGMILTLPISSAALAISLGLDGLAAGAAVVGCATQMIGFGVASYKENGFGGFIAQGLGTSMLQVPNIIKNPLIWIPPTLASALLGPLATTLFSMENNSIGAGMGTSGLVGQFGTFAKMVTEQGNPSTTVLVKVIILHFILPAIVTLIIAKYMRKKGWIKLGDMKLNQ</sequence>
<keyword evidence="9" id="KW-1185">Reference proteome</keyword>
<dbReference type="GO" id="GO:0008982">
    <property type="term" value="F:protein-N(PI)-phosphohistidine-sugar phosphotransferase activity"/>
    <property type="evidence" value="ECO:0007669"/>
    <property type="project" value="InterPro"/>
</dbReference>
<name>A0A0D8I8P2_9CLOT</name>